<dbReference type="AlphaFoldDB" id="A0A4V2JWD9"/>
<evidence type="ECO:0008006" key="3">
    <source>
        <dbReference type="Google" id="ProtNLM"/>
    </source>
</evidence>
<reference evidence="1 2" key="1">
    <citation type="submission" date="2017-12" db="EMBL/GenBank/DDBJ databases">
        <authorList>
            <person name="Pombert J.-F."/>
            <person name="Haag K.L."/>
            <person name="Ebert D."/>
        </authorList>
    </citation>
    <scope>NUCLEOTIDE SEQUENCE [LARGE SCALE GENOMIC DNA]</scope>
    <source>
        <strain evidence="1">BE-OM-2</strain>
    </source>
</reference>
<dbReference type="EMBL" id="PITI01000252">
    <property type="protein sequence ID" value="TBU07602.1"/>
    <property type="molecule type" value="Genomic_DNA"/>
</dbReference>
<proteinExistence type="predicted"/>
<gene>
    <name evidence="1" type="ORF">CWI36_0252p0020</name>
</gene>
<comment type="caution">
    <text evidence="1">The sequence shown here is derived from an EMBL/GenBank/DDBJ whole genome shotgun (WGS) entry which is preliminary data.</text>
</comment>
<name>A0A4V2JWD9_9MICR</name>
<dbReference type="Gene3D" id="3.40.50.300">
    <property type="entry name" value="P-loop containing nucleotide triphosphate hydrolases"/>
    <property type="match status" value="1"/>
</dbReference>
<sequence>MIYLLGITEFYGNNGNDKIDVALSLVEHHNTLLISTKIISFFKIESFKKNMLIFRIDELNKLNIILKYKIRDFIIDNSIELVIIDSLEHLVYYEDLNKEIYKSITEIITNIKQINYSLKTRFILININTNKPLTDYYNNVFGLEWNYSVNTKIEFITRNNIKFIKIRISPVLDKLEFEYQIRKGKLYFNETNIKLNI</sequence>
<dbReference type="VEuPathDB" id="MicrosporidiaDB:CWI39_1301p0020"/>
<dbReference type="Proteomes" id="UP000291404">
    <property type="component" value="Unassembled WGS sequence"/>
</dbReference>
<dbReference type="InterPro" id="IPR027417">
    <property type="entry name" value="P-loop_NTPase"/>
</dbReference>
<organism evidence="1 2">
    <name type="scientific">Hamiltosporidium magnivora</name>
    <dbReference type="NCBI Taxonomy" id="148818"/>
    <lineage>
        <taxon>Eukaryota</taxon>
        <taxon>Fungi</taxon>
        <taxon>Fungi incertae sedis</taxon>
        <taxon>Microsporidia</taxon>
        <taxon>Dubosqiidae</taxon>
        <taxon>Hamiltosporidium</taxon>
    </lineage>
</organism>
<protein>
    <recommendedName>
        <fullName evidence="3">KaiC-like domain-containing protein</fullName>
    </recommendedName>
</protein>
<evidence type="ECO:0000313" key="2">
    <source>
        <dbReference type="Proteomes" id="UP000291404"/>
    </source>
</evidence>
<accession>A0A4V2JWD9</accession>
<evidence type="ECO:0000313" key="1">
    <source>
        <dbReference type="EMBL" id="TBU07602.1"/>
    </source>
</evidence>
<dbReference type="VEuPathDB" id="MicrosporidiaDB:CWI36_0252p0020"/>
<keyword evidence="2" id="KW-1185">Reference proteome</keyword>